<dbReference type="EMBL" id="LT629800">
    <property type="protein sequence ID" value="SDU94768.1"/>
    <property type="molecule type" value="Genomic_DNA"/>
</dbReference>
<reference evidence="2 5" key="2">
    <citation type="submission" date="2019-09" db="EMBL/GenBank/DDBJ databases">
        <title>Draft genome sequence of Pseudomonas brenneri CCUG 51514(T).</title>
        <authorList>
            <person name="Tunovic T."/>
            <person name="Pineiro-Iglesias B."/>
            <person name="Unosson C."/>
            <person name="Inganas E."/>
            <person name="Ohlen M."/>
            <person name="Cardew S."/>
            <person name="Jensie-Markopoulos S."/>
            <person name="Salva-Serra F."/>
            <person name="Jaen-Luchoro D."/>
            <person name="Svensson-Stadler L."/>
            <person name="Chun J."/>
            <person name="Moore E."/>
        </authorList>
    </citation>
    <scope>NUCLEOTIDE SEQUENCE [LARGE SCALE GENOMIC DNA]</scope>
    <source>
        <strain evidence="2 5">CCUG 51514</strain>
    </source>
</reference>
<dbReference type="EMBL" id="VUOL01000001">
    <property type="protein sequence ID" value="KAA2233852.1"/>
    <property type="molecule type" value="Genomic_DNA"/>
</dbReference>
<gene>
    <name evidence="2" type="ORF">F1720_02185</name>
    <name evidence="3" type="ORF">SAMN04490181_1988</name>
</gene>
<organism evidence="2 5">
    <name type="scientific">Pseudomonas brenneri</name>
    <dbReference type="NCBI Taxonomy" id="129817"/>
    <lineage>
        <taxon>Bacteria</taxon>
        <taxon>Pseudomonadati</taxon>
        <taxon>Pseudomonadota</taxon>
        <taxon>Gammaproteobacteria</taxon>
        <taxon>Pseudomonadales</taxon>
        <taxon>Pseudomonadaceae</taxon>
        <taxon>Pseudomonas</taxon>
    </lineage>
</organism>
<accession>A0A5B2V612</accession>
<feature type="signal peptide" evidence="1">
    <location>
        <begin position="1"/>
        <end position="25"/>
    </location>
</feature>
<evidence type="ECO:0000313" key="2">
    <source>
        <dbReference type="EMBL" id="KAA2233852.1"/>
    </source>
</evidence>
<dbReference type="OrthoDB" id="4461327at2"/>
<dbReference type="AlphaFoldDB" id="A0A5B2V612"/>
<protein>
    <submittedName>
        <fullName evidence="2">Protein activator of alkane oxidation PraB</fullName>
    </submittedName>
</protein>
<sequence>MKSLKALVCVSSFALLFGAASMASAVSITPEGPFTTEAGTIVVTSPSSAGVPITCGITFGGNVSAGVATITSATLTGGGLCNLPKLKNVPAPGWVLTATSFNASTGIGNGTVSNVGWTVAFPPSNCGAGTVSGEWNQATRTLTGKNQPLSGNCAVQSLTVKVPNLSVVP</sequence>
<evidence type="ECO:0000256" key="1">
    <source>
        <dbReference type="SAM" id="SignalP"/>
    </source>
</evidence>
<dbReference type="RefSeq" id="WP_082445623.1">
    <property type="nucleotide sequence ID" value="NZ_BMNU01000001.1"/>
</dbReference>
<name>A0A5B2V612_9PSED</name>
<dbReference type="Proteomes" id="UP000325296">
    <property type="component" value="Unassembled WGS sequence"/>
</dbReference>
<evidence type="ECO:0000313" key="5">
    <source>
        <dbReference type="Proteomes" id="UP000325296"/>
    </source>
</evidence>
<evidence type="ECO:0000313" key="3">
    <source>
        <dbReference type="EMBL" id="SDU94768.1"/>
    </source>
</evidence>
<feature type="chain" id="PRO_5022737978" evidence="1">
    <location>
        <begin position="26"/>
        <end position="169"/>
    </location>
</feature>
<keyword evidence="4" id="KW-1185">Reference proteome</keyword>
<dbReference type="NCBIfam" id="NF041562">
    <property type="entry name" value="PraB"/>
    <property type="match status" value="1"/>
</dbReference>
<proteinExistence type="predicted"/>
<keyword evidence="1" id="KW-0732">Signal</keyword>
<evidence type="ECO:0000313" key="4">
    <source>
        <dbReference type="Proteomes" id="UP000199620"/>
    </source>
</evidence>
<dbReference type="Proteomes" id="UP000199620">
    <property type="component" value="Chromosome I"/>
</dbReference>
<reference evidence="3 4" key="1">
    <citation type="submission" date="2016-10" db="EMBL/GenBank/DDBJ databases">
        <authorList>
            <person name="Varghese N."/>
            <person name="Submissions S."/>
        </authorList>
    </citation>
    <scope>NUCLEOTIDE SEQUENCE [LARGE SCALE GENOMIC DNA]</scope>
    <source>
        <strain evidence="3 4">BS2771</strain>
    </source>
</reference>